<dbReference type="STRING" id="1161099.SAMN05444817_10493"/>
<keyword evidence="2" id="KW-0812">Transmembrane</keyword>
<dbReference type="InterPro" id="IPR023365">
    <property type="entry name" value="Sortase_dom-sf"/>
</dbReference>
<dbReference type="Gene3D" id="2.40.260.10">
    <property type="entry name" value="Sortase"/>
    <property type="match status" value="1"/>
</dbReference>
<feature type="region of interest" description="Disordered" evidence="1">
    <location>
        <begin position="1"/>
        <end position="50"/>
    </location>
</feature>
<protein>
    <recommendedName>
        <fullName evidence="5">Sortase family protein</fullName>
    </recommendedName>
</protein>
<proteinExistence type="predicted"/>
<evidence type="ECO:0000313" key="3">
    <source>
        <dbReference type="EMBL" id="SIS45116.1"/>
    </source>
</evidence>
<evidence type="ECO:0008006" key="5">
    <source>
        <dbReference type="Google" id="ProtNLM"/>
    </source>
</evidence>
<keyword evidence="2" id="KW-0472">Membrane</keyword>
<keyword evidence="4" id="KW-1185">Reference proteome</keyword>
<dbReference type="Proteomes" id="UP000186292">
    <property type="component" value="Unassembled WGS sequence"/>
</dbReference>
<reference evidence="4" key="1">
    <citation type="submission" date="2017-01" db="EMBL/GenBank/DDBJ databases">
        <authorList>
            <person name="Varghese N."/>
            <person name="Submissions S."/>
        </authorList>
    </citation>
    <scope>NUCLEOTIDE SEQUENCE [LARGE SCALE GENOMIC DNA]</scope>
    <source>
        <strain evidence="4">DSM 44531</strain>
    </source>
</reference>
<evidence type="ECO:0000256" key="2">
    <source>
        <dbReference type="SAM" id="Phobius"/>
    </source>
</evidence>
<organism evidence="3 4">
    <name type="scientific">Corynebacterium appendicis CIP 107643</name>
    <dbReference type="NCBI Taxonomy" id="1161099"/>
    <lineage>
        <taxon>Bacteria</taxon>
        <taxon>Bacillati</taxon>
        <taxon>Actinomycetota</taxon>
        <taxon>Actinomycetes</taxon>
        <taxon>Mycobacteriales</taxon>
        <taxon>Corynebacteriaceae</taxon>
        <taxon>Corynebacterium</taxon>
    </lineage>
</organism>
<keyword evidence="2" id="KW-1133">Transmembrane helix</keyword>
<sequence length="278" mass="30741">MAGDDARGYTPRTTPQVSLATRDAYRRPAAPRRTPDPSVKPATPPRRFKPQPPWVYKMRRIVAVLLMLVLVVGFIRACVPSEHDREMKAWKEQANQAVEQPIDVGEADIPPSRPVEMRIPGLDMTAKFEEGDCRFKDGAIDPDTLSEACAFTAKDKPYVLPGTTSEDIVVIAGHAAAGVPAVFDKLYDVQGQRHTINPGDTMYLKTQESGDRWLTYQATDLHEPDKEGLSQSAEIWGNVPMPGRLLTISCIQPANPFEDAVRNAVIGWQLQGVVDQPE</sequence>
<dbReference type="EMBL" id="FTOF01000004">
    <property type="protein sequence ID" value="SIS45116.1"/>
    <property type="molecule type" value="Genomic_DNA"/>
</dbReference>
<dbReference type="RefSeq" id="WP_234958806.1">
    <property type="nucleotide sequence ID" value="NZ_CP046976.1"/>
</dbReference>
<name>A0A1N7J7A2_9CORY</name>
<evidence type="ECO:0000313" key="4">
    <source>
        <dbReference type="Proteomes" id="UP000186292"/>
    </source>
</evidence>
<dbReference type="AlphaFoldDB" id="A0A1N7J7A2"/>
<evidence type="ECO:0000256" key="1">
    <source>
        <dbReference type="SAM" id="MobiDB-lite"/>
    </source>
</evidence>
<feature type="transmembrane region" description="Helical" evidence="2">
    <location>
        <begin position="61"/>
        <end position="79"/>
    </location>
</feature>
<accession>A0A1N7J7A2</accession>
<gene>
    <name evidence="3" type="ORF">SAMN05444817_10493</name>
</gene>